<gene>
    <name evidence="1" type="ORF">UFOPK1591_01242</name>
</gene>
<name>A0A6J6E0I8_9ZZZZ</name>
<accession>A0A6J6E0I8</accession>
<protein>
    <submittedName>
        <fullName evidence="1">Unannotated protein</fullName>
    </submittedName>
</protein>
<reference evidence="1" key="1">
    <citation type="submission" date="2020-05" db="EMBL/GenBank/DDBJ databases">
        <authorList>
            <person name="Chiriac C."/>
            <person name="Salcher M."/>
            <person name="Ghai R."/>
            <person name="Kavagutti S V."/>
        </authorList>
    </citation>
    <scope>NUCLEOTIDE SEQUENCE</scope>
</reference>
<evidence type="ECO:0000313" key="1">
    <source>
        <dbReference type="EMBL" id="CAB4569990.1"/>
    </source>
</evidence>
<dbReference type="EMBL" id="CAEZTD010000116">
    <property type="protein sequence ID" value="CAB4569990.1"/>
    <property type="molecule type" value="Genomic_DNA"/>
</dbReference>
<sequence length="69" mass="8043">MTRFVPGMVSLFRKMEYEEFGTTGVADSSALGMFYAYRRPRRGLAYLLNATHPPTYKRIERVASMERNF</sequence>
<proteinExistence type="predicted"/>
<organism evidence="1">
    <name type="scientific">freshwater metagenome</name>
    <dbReference type="NCBI Taxonomy" id="449393"/>
    <lineage>
        <taxon>unclassified sequences</taxon>
        <taxon>metagenomes</taxon>
        <taxon>ecological metagenomes</taxon>
    </lineage>
</organism>
<dbReference type="AlphaFoldDB" id="A0A6J6E0I8"/>